<accession>A0A6L2NGE4</accession>
<name>A0A6L2NGE4_TANCI</name>
<feature type="region of interest" description="Disordered" evidence="1">
    <location>
        <begin position="44"/>
        <end position="115"/>
    </location>
</feature>
<gene>
    <name evidence="2" type="ORF">Tci_057319</name>
</gene>
<sequence length="268" mass="31367">MKRSLQDLADNIDFWEVLRRKFENSSVTHTSCRIDTFRGIYHNEHQEDDASPKGEKRAKRYKSSKRSKSARGSSSKQVSDVDEVIHEDESPETKNIRRPGPHAKVFYSPQRNPNEPPRYLYNKDLFFLKHGNTEERSYILSLHKINVVPFPEDDLEEKLKDGLEKNSRLSTKKHGYQFKIRKIHGIREDKPGTGLIYLNSKEEKRVMYLAKIVKFCNATLERVLNEVKLRIFNIKFLKKAPLLEEKMGIFCKWKTNSTDNEASVIINP</sequence>
<reference evidence="2" key="1">
    <citation type="journal article" date="2019" name="Sci. Rep.">
        <title>Draft genome of Tanacetum cinerariifolium, the natural source of mosquito coil.</title>
        <authorList>
            <person name="Yamashiro T."/>
            <person name="Shiraishi A."/>
            <person name="Satake H."/>
            <person name="Nakayama K."/>
        </authorList>
    </citation>
    <scope>NUCLEOTIDE SEQUENCE</scope>
</reference>
<evidence type="ECO:0000256" key="1">
    <source>
        <dbReference type="SAM" id="MobiDB-lite"/>
    </source>
</evidence>
<dbReference type="EMBL" id="BKCJ010009089">
    <property type="protein sequence ID" value="GEU85341.1"/>
    <property type="molecule type" value="Genomic_DNA"/>
</dbReference>
<feature type="compositionally biased region" description="Basic residues" evidence="1">
    <location>
        <begin position="56"/>
        <end position="69"/>
    </location>
</feature>
<feature type="compositionally biased region" description="Basic and acidic residues" evidence="1">
    <location>
        <begin position="83"/>
        <end position="95"/>
    </location>
</feature>
<proteinExistence type="predicted"/>
<evidence type="ECO:0000313" key="2">
    <source>
        <dbReference type="EMBL" id="GEU85341.1"/>
    </source>
</evidence>
<comment type="caution">
    <text evidence="2">The sequence shown here is derived from an EMBL/GenBank/DDBJ whole genome shotgun (WGS) entry which is preliminary data.</text>
</comment>
<dbReference type="AlphaFoldDB" id="A0A6L2NGE4"/>
<organism evidence="2">
    <name type="scientific">Tanacetum cinerariifolium</name>
    <name type="common">Dalmatian daisy</name>
    <name type="synonym">Chrysanthemum cinerariifolium</name>
    <dbReference type="NCBI Taxonomy" id="118510"/>
    <lineage>
        <taxon>Eukaryota</taxon>
        <taxon>Viridiplantae</taxon>
        <taxon>Streptophyta</taxon>
        <taxon>Embryophyta</taxon>
        <taxon>Tracheophyta</taxon>
        <taxon>Spermatophyta</taxon>
        <taxon>Magnoliopsida</taxon>
        <taxon>eudicotyledons</taxon>
        <taxon>Gunneridae</taxon>
        <taxon>Pentapetalae</taxon>
        <taxon>asterids</taxon>
        <taxon>campanulids</taxon>
        <taxon>Asterales</taxon>
        <taxon>Asteraceae</taxon>
        <taxon>Asteroideae</taxon>
        <taxon>Anthemideae</taxon>
        <taxon>Anthemidinae</taxon>
        <taxon>Tanacetum</taxon>
    </lineage>
</organism>
<feature type="compositionally biased region" description="Basic and acidic residues" evidence="1">
    <location>
        <begin position="44"/>
        <end position="55"/>
    </location>
</feature>
<protein>
    <submittedName>
        <fullName evidence="2">Uncharacterized protein</fullName>
    </submittedName>
</protein>